<dbReference type="GO" id="GO:0005886">
    <property type="term" value="C:plasma membrane"/>
    <property type="evidence" value="ECO:0007669"/>
    <property type="project" value="TreeGrafter"/>
</dbReference>
<dbReference type="Gene3D" id="3.30.70.1440">
    <property type="entry name" value="Multidrug efflux transporter AcrB pore domain"/>
    <property type="match status" value="1"/>
</dbReference>
<proteinExistence type="predicted"/>
<feature type="transmembrane region" description="Helical" evidence="1">
    <location>
        <begin position="530"/>
        <end position="551"/>
    </location>
</feature>
<dbReference type="Pfam" id="PF00873">
    <property type="entry name" value="ACR_tran"/>
    <property type="match status" value="1"/>
</dbReference>
<accession>H1CXM7</accession>
<dbReference type="EMBL" id="ADLT01000001">
    <property type="protein sequence ID" value="EHO64058.1"/>
    <property type="molecule type" value="Genomic_DNA"/>
</dbReference>
<dbReference type="STRING" id="742743.HMPREF9453_00115"/>
<dbReference type="PATRIC" id="fig|742743.3.peg.123"/>
<comment type="caution">
    <text evidence="2">The sequence shown here is derived from an EMBL/GenBank/DDBJ whole genome shotgun (WGS) entry which is preliminary data.</text>
</comment>
<feature type="transmembrane region" description="Helical" evidence="1">
    <location>
        <begin position="995"/>
        <end position="1021"/>
    </location>
</feature>
<dbReference type="Gene3D" id="1.20.1640.10">
    <property type="entry name" value="Multidrug efflux transporter AcrB transmembrane domain"/>
    <property type="match status" value="2"/>
</dbReference>
<gene>
    <name evidence="2" type="ORF">HMPREF9453_00115</name>
</gene>
<keyword evidence="1" id="KW-0812">Transmembrane</keyword>
<dbReference type="PRINTS" id="PR00702">
    <property type="entry name" value="ACRIFLAVINRP"/>
</dbReference>
<evidence type="ECO:0000313" key="3">
    <source>
        <dbReference type="Proteomes" id="UP000003277"/>
    </source>
</evidence>
<dbReference type="SUPFAM" id="SSF82866">
    <property type="entry name" value="Multidrug efflux transporter AcrB transmembrane domain"/>
    <property type="match status" value="2"/>
</dbReference>
<protein>
    <submittedName>
        <fullName evidence="2">Hydrophobe/amphiphile efflux-1 (HAE1) family RND transporter</fullName>
    </submittedName>
</protein>
<feature type="transmembrane region" description="Helical" evidence="1">
    <location>
        <begin position="463"/>
        <end position="486"/>
    </location>
</feature>
<feature type="transmembrane region" description="Helical" evidence="1">
    <location>
        <begin position="360"/>
        <end position="380"/>
    </location>
</feature>
<dbReference type="AlphaFoldDB" id="H1CXM7"/>
<feature type="transmembrane region" description="Helical" evidence="1">
    <location>
        <begin position="12"/>
        <end position="33"/>
    </location>
</feature>
<dbReference type="SUPFAM" id="SSF82714">
    <property type="entry name" value="Multidrug efflux transporter AcrB TolC docking domain, DN and DC subdomains"/>
    <property type="match status" value="2"/>
</dbReference>
<dbReference type="Gene3D" id="3.30.2090.10">
    <property type="entry name" value="Multidrug efflux transporter AcrB TolC docking domain, DN and DC subdomains"/>
    <property type="match status" value="2"/>
</dbReference>
<keyword evidence="1" id="KW-1133">Transmembrane helix</keyword>
<dbReference type="InterPro" id="IPR001036">
    <property type="entry name" value="Acrflvin-R"/>
</dbReference>
<dbReference type="GO" id="GO:0042910">
    <property type="term" value="F:xenobiotic transmembrane transporter activity"/>
    <property type="evidence" value="ECO:0007669"/>
    <property type="project" value="TreeGrafter"/>
</dbReference>
<feature type="transmembrane region" description="Helical" evidence="1">
    <location>
        <begin position="967"/>
        <end position="989"/>
    </location>
</feature>
<dbReference type="PANTHER" id="PTHR32063:SF0">
    <property type="entry name" value="SWARMING MOTILITY PROTEIN SWRC"/>
    <property type="match status" value="1"/>
</dbReference>
<keyword evidence="3" id="KW-1185">Reference proteome</keyword>
<evidence type="ECO:0000256" key="1">
    <source>
        <dbReference type="SAM" id="Phobius"/>
    </source>
</evidence>
<feature type="transmembrane region" description="Helical" evidence="1">
    <location>
        <begin position="891"/>
        <end position="911"/>
    </location>
</feature>
<keyword evidence="1" id="KW-0472">Membrane</keyword>
<evidence type="ECO:0000313" key="2">
    <source>
        <dbReference type="EMBL" id="EHO64058.1"/>
    </source>
</evidence>
<dbReference type="RefSeq" id="WP_008858621.1">
    <property type="nucleotide sequence ID" value="NZ_JH591187.1"/>
</dbReference>
<dbReference type="PANTHER" id="PTHR32063">
    <property type="match status" value="1"/>
</dbReference>
<dbReference type="SUPFAM" id="SSF82693">
    <property type="entry name" value="Multidrug efflux transporter AcrB pore domain, PN1, PN2, PC1 and PC2 subdomains"/>
    <property type="match status" value="3"/>
</dbReference>
<dbReference type="eggNOG" id="COG0841">
    <property type="taxonomic scope" value="Bacteria"/>
</dbReference>
<feature type="transmembrane region" description="Helical" evidence="1">
    <location>
        <begin position="431"/>
        <end position="451"/>
    </location>
</feature>
<dbReference type="HOGENOM" id="CLU_002755_1_2_9"/>
<organism evidence="2 3">
    <name type="scientific">Dialister succinatiphilus YIT 11850</name>
    <dbReference type="NCBI Taxonomy" id="742743"/>
    <lineage>
        <taxon>Bacteria</taxon>
        <taxon>Bacillati</taxon>
        <taxon>Bacillota</taxon>
        <taxon>Negativicutes</taxon>
        <taxon>Veillonellales</taxon>
        <taxon>Veillonellaceae</taxon>
        <taxon>Dialister</taxon>
    </lineage>
</organism>
<feature type="transmembrane region" description="Helical" evidence="1">
    <location>
        <begin position="335"/>
        <end position="353"/>
    </location>
</feature>
<dbReference type="Proteomes" id="UP000003277">
    <property type="component" value="Unassembled WGS sequence"/>
</dbReference>
<dbReference type="Gene3D" id="3.30.70.1320">
    <property type="entry name" value="Multidrug efflux transporter AcrB pore domain like"/>
    <property type="match status" value="1"/>
</dbReference>
<reference evidence="2 3" key="1">
    <citation type="submission" date="2011-11" db="EMBL/GenBank/DDBJ databases">
        <title>The Genome Sequence of Dialister succinatiphilus YIT 11850.</title>
        <authorList>
            <consortium name="The Broad Institute Genome Sequencing Platform"/>
            <person name="Earl A."/>
            <person name="Ward D."/>
            <person name="Feldgarden M."/>
            <person name="Gevers D."/>
            <person name="Morotomi M."/>
            <person name="Young S.K."/>
            <person name="Zeng Q."/>
            <person name="Gargeya S."/>
            <person name="Fitzgerald M."/>
            <person name="Haas B."/>
            <person name="Abouelleil A."/>
            <person name="Alvarado L."/>
            <person name="Arachchi H.M."/>
            <person name="Berlin A."/>
            <person name="Brown A."/>
            <person name="Chapman S.B."/>
            <person name="Dunbar C."/>
            <person name="Gearin G."/>
            <person name="Goldberg J."/>
            <person name="Griggs A."/>
            <person name="Gujja S."/>
            <person name="Heiman D."/>
            <person name="Howarth C."/>
            <person name="Lui A."/>
            <person name="MacDonald P.J.P."/>
            <person name="Montmayeur A."/>
            <person name="Murphy C."/>
            <person name="Neiman D."/>
            <person name="Pearson M."/>
            <person name="Priest M."/>
            <person name="Roberts A."/>
            <person name="Saif S."/>
            <person name="Shea T."/>
            <person name="Sisk P."/>
            <person name="Stolte C."/>
            <person name="Sykes S."/>
            <person name="Wortman J."/>
            <person name="Nusbaum C."/>
            <person name="Birren B."/>
        </authorList>
    </citation>
    <scope>NUCLEOTIDE SEQUENCE [LARGE SCALE GENOMIC DNA]</scope>
    <source>
        <strain evidence="2 3">YIT 11850</strain>
    </source>
</reference>
<sequence length="1043" mass="114765">MNRLNMTRYAVTHPVGIIMIVLFFVTLGLYSYYRIGVELYPKINTPYVVVSVTYDGADAESVEQQVTKPVEDALSSVSDVKHITSKSRTGKSQVTLELNFDADVDAAAVDASQKVNAIRKSLPDDADDPVVEKRDMDAAPILDLALVSPHPLDEMYSLADNTLTNDFTKADGVSDVELSGGRDPEIAVKIDRDKLSYYGISMNDIISALKRENKLAPAGSSYTDRRQTQIRLNAQYHSVEDIKKIYVTAQGGGAIPITALGDVVREDKKVSRYARINGQDAVGISIYKNSNANLVSTSDAVMTVLEQLRKEYPDYQFIVVNDSAAYVRTALHNTLGTLVEGLFTTGLVLFLFLRGWRSAAAVMIAIPTSLIASFFAMYMAGFTFNMMSLMGMTLCIGILVDDSIVVLENIHRHLARGESPKEAAVKGRMEIGMAAIAITICDVVVYLPIAFMTSMTGQFFRQFGLTIVFASLFSLFISFTLTPMLASRFFQKGLHVPDRKLWRAMDRMEEGMQDFYEEALHWSFHHKKKLFAGTALALALFTAMVPLGIIGREYMPRTDESGFNVQIKLPTDASIERTDAVTTQLEDYLSKVPEAKYYMAMVGGGSGVNSGRIRVSLMDRQDRNRSIWDITDEMRNWISQNIHDGDVRIKEDQASVSGTSGGGLGQGGGAFRLELRGNNMQDLILASEKVQDMLKQGDYGITDVSSTYQEGLPELSIVPDREKLKYYGVTVGSLYDTLSSAISGSGGGVLPNDVKNSGNDTDINVYFRGGESYKKSDLAVIPIETSKGLVHISDVAQIKDEEGPITINRTDKQRSIIIGGNPGSRPLSQVIEEVTHDLKDAGLPETVSFRFSGQADSMNESFTELLAALLMGMVLVYMVLSVLYESAKTSFIRMFSLPFGLIGSLFFLFLMNDSLNIYSMIGIIVMDGVVAKNGTLLLDYTLTLMHTRGMNPKDAVLEAGRTRLKPILMTTFTMIVGMLPTALAVTAGSETRSSMAWVIIGGLLTSTIFTLLVMPMIFLFFENHSFLHFLKKEEGRIGAAARK</sequence>
<feature type="transmembrane region" description="Helical" evidence="1">
    <location>
        <begin position="865"/>
        <end position="884"/>
    </location>
</feature>
<dbReference type="InterPro" id="IPR027463">
    <property type="entry name" value="AcrB_DN_DC_subdom"/>
</dbReference>
<name>H1CXM7_9FIRM</name>
<dbReference type="Gene3D" id="3.30.70.1430">
    <property type="entry name" value="Multidrug efflux transporter AcrB pore domain"/>
    <property type="match status" value="2"/>
</dbReference>